<evidence type="ECO:0008006" key="4">
    <source>
        <dbReference type="Google" id="ProtNLM"/>
    </source>
</evidence>
<dbReference type="Proteomes" id="UP001200557">
    <property type="component" value="Unassembled WGS sequence"/>
</dbReference>
<dbReference type="RefSeq" id="WP_235226269.1">
    <property type="nucleotide sequence ID" value="NZ_JAKGAQ010000003.1"/>
</dbReference>
<evidence type="ECO:0000313" key="2">
    <source>
        <dbReference type="EMBL" id="MCF2871936.1"/>
    </source>
</evidence>
<evidence type="ECO:0000313" key="3">
    <source>
        <dbReference type="Proteomes" id="UP001200557"/>
    </source>
</evidence>
<keyword evidence="3" id="KW-1185">Reference proteome</keyword>
<reference evidence="2 3" key="1">
    <citation type="submission" date="2022-01" db="EMBL/GenBank/DDBJ databases">
        <title>Octadecabacter sp. nov., isolated from a marine alga.</title>
        <authorList>
            <person name="Jin M.S."/>
            <person name="Kim H.M."/>
            <person name="Han D.M."/>
            <person name="Jung J.J."/>
            <person name="Jeon C.O."/>
        </authorList>
    </citation>
    <scope>NUCLEOTIDE SEQUENCE [LARGE SCALE GENOMIC DNA]</scope>
    <source>
        <strain evidence="2 3">G9-8</strain>
    </source>
</reference>
<keyword evidence="1" id="KW-0732">Signal</keyword>
<dbReference type="PROSITE" id="PS51257">
    <property type="entry name" value="PROKAR_LIPOPROTEIN"/>
    <property type="match status" value="1"/>
</dbReference>
<proteinExistence type="predicted"/>
<evidence type="ECO:0000256" key="1">
    <source>
        <dbReference type="SAM" id="SignalP"/>
    </source>
</evidence>
<accession>A0ABS9D0M5</accession>
<sequence>MSKSIKSLFAVSLLAVMAACGANNAGDVEEFVVVDPVPVTIEPTYSGKL</sequence>
<name>A0ABS9D0M5_9RHOB</name>
<organism evidence="2 3">
    <name type="scientific">Octadecabacter dasysiphoniae</name>
    <dbReference type="NCBI Taxonomy" id="2909341"/>
    <lineage>
        <taxon>Bacteria</taxon>
        <taxon>Pseudomonadati</taxon>
        <taxon>Pseudomonadota</taxon>
        <taxon>Alphaproteobacteria</taxon>
        <taxon>Rhodobacterales</taxon>
        <taxon>Roseobacteraceae</taxon>
        <taxon>Octadecabacter</taxon>
    </lineage>
</organism>
<comment type="caution">
    <text evidence="2">The sequence shown here is derived from an EMBL/GenBank/DDBJ whole genome shotgun (WGS) entry which is preliminary data.</text>
</comment>
<dbReference type="EMBL" id="JAKGAQ010000003">
    <property type="protein sequence ID" value="MCF2871936.1"/>
    <property type="molecule type" value="Genomic_DNA"/>
</dbReference>
<feature type="chain" id="PRO_5047213950" description="Lipoprotein" evidence="1">
    <location>
        <begin position="26"/>
        <end position="49"/>
    </location>
</feature>
<protein>
    <recommendedName>
        <fullName evidence="4">Lipoprotein</fullName>
    </recommendedName>
</protein>
<feature type="signal peptide" evidence="1">
    <location>
        <begin position="1"/>
        <end position="25"/>
    </location>
</feature>
<gene>
    <name evidence="2" type="ORF">L0664_12730</name>
</gene>